<gene>
    <name evidence="1" type="ORF">ACFFGV_17190</name>
</gene>
<dbReference type="EMBL" id="JBHLTP010000013">
    <property type="protein sequence ID" value="MFC0525320.1"/>
    <property type="molecule type" value="Genomic_DNA"/>
</dbReference>
<name>A0ABV6LSF0_9BACI</name>
<dbReference type="RefSeq" id="WP_377350446.1">
    <property type="nucleotide sequence ID" value="NZ_JBHLTP010000013.1"/>
</dbReference>
<keyword evidence="2" id="KW-1185">Reference proteome</keyword>
<sequence>MSTESFLIVQEHRGLITPCTQAIFMNEHPQYQTKVKDSRDDRHLAARHLDILNEACMERGASYKGKKEAVVRYLHMYHKVPIVIDPIFGIVTFPTVSPKRFDCMWIFPLNVLDYEPRDSNEVLVTFKDHSTLIVPVSYKVFKNQMERAAMCLQHFAYRPGGNKHSG</sequence>
<organism evidence="1 2">
    <name type="scientific">Pontibacillus salicampi</name>
    <dbReference type="NCBI Taxonomy" id="1449801"/>
    <lineage>
        <taxon>Bacteria</taxon>
        <taxon>Bacillati</taxon>
        <taxon>Bacillota</taxon>
        <taxon>Bacilli</taxon>
        <taxon>Bacillales</taxon>
        <taxon>Bacillaceae</taxon>
        <taxon>Pontibacillus</taxon>
    </lineage>
</organism>
<comment type="caution">
    <text evidence="1">The sequence shown here is derived from an EMBL/GenBank/DDBJ whole genome shotgun (WGS) entry which is preliminary data.</text>
</comment>
<protein>
    <submittedName>
        <fullName evidence="1">Competence protein ComK</fullName>
    </submittedName>
</protein>
<evidence type="ECO:0000313" key="2">
    <source>
        <dbReference type="Proteomes" id="UP001589836"/>
    </source>
</evidence>
<reference evidence="1 2" key="1">
    <citation type="submission" date="2024-09" db="EMBL/GenBank/DDBJ databases">
        <authorList>
            <person name="Sun Q."/>
            <person name="Mori K."/>
        </authorList>
    </citation>
    <scope>NUCLEOTIDE SEQUENCE [LARGE SCALE GENOMIC DNA]</scope>
    <source>
        <strain evidence="1 2">NCAIM B.02529</strain>
    </source>
</reference>
<dbReference type="Pfam" id="PF06338">
    <property type="entry name" value="ComK"/>
    <property type="match status" value="1"/>
</dbReference>
<evidence type="ECO:0000313" key="1">
    <source>
        <dbReference type="EMBL" id="MFC0525320.1"/>
    </source>
</evidence>
<dbReference type="Proteomes" id="UP001589836">
    <property type="component" value="Unassembled WGS sequence"/>
</dbReference>
<dbReference type="InterPro" id="IPR010461">
    <property type="entry name" value="ComK"/>
</dbReference>
<proteinExistence type="predicted"/>
<accession>A0ABV6LSF0</accession>